<reference evidence="19" key="2">
    <citation type="journal article" date="2021" name="PeerJ">
        <title>Extensive microbial diversity within the chicken gut microbiome revealed by metagenomics and culture.</title>
        <authorList>
            <person name="Gilroy R."/>
            <person name="Ravi A."/>
            <person name="Getino M."/>
            <person name="Pursley I."/>
            <person name="Horton D.L."/>
            <person name="Alikhan N.F."/>
            <person name="Baker D."/>
            <person name="Gharbi K."/>
            <person name="Hall N."/>
            <person name="Watson M."/>
            <person name="Adriaenssens E.M."/>
            <person name="Foster-Nyarko E."/>
            <person name="Jarju S."/>
            <person name="Secka A."/>
            <person name="Antonio M."/>
            <person name="Oren A."/>
            <person name="Chaudhuri R.R."/>
            <person name="La Ragione R."/>
            <person name="Hildebrand F."/>
            <person name="Pallen M.J."/>
        </authorList>
    </citation>
    <scope>NUCLEOTIDE SEQUENCE</scope>
    <source>
        <strain evidence="19">F1-3629</strain>
    </source>
</reference>
<evidence type="ECO:0000256" key="9">
    <source>
        <dbReference type="ARBA" id="ARBA00022917"/>
    </source>
</evidence>
<dbReference type="EC" id="6.1.1.11" evidence="4 14"/>
<keyword evidence="17" id="KW-0175">Coiled coil</keyword>
<dbReference type="EMBL" id="JADIMJ010000067">
    <property type="protein sequence ID" value="MBO8453991.1"/>
    <property type="molecule type" value="Genomic_DNA"/>
</dbReference>
<name>A0A940DNI2_9BACT</name>
<keyword evidence="5" id="KW-0963">Cytoplasm</keyword>
<evidence type="ECO:0000313" key="19">
    <source>
        <dbReference type="EMBL" id="MBO8453991.1"/>
    </source>
</evidence>
<dbReference type="SUPFAM" id="SSF55681">
    <property type="entry name" value="Class II aaRS and biotin synthetases"/>
    <property type="match status" value="1"/>
</dbReference>
<evidence type="ECO:0000256" key="6">
    <source>
        <dbReference type="ARBA" id="ARBA00022598"/>
    </source>
</evidence>
<evidence type="ECO:0000256" key="1">
    <source>
        <dbReference type="ARBA" id="ARBA00004496"/>
    </source>
</evidence>
<comment type="pathway">
    <text evidence="2">Aminoacyl-tRNA biosynthesis; selenocysteinyl-tRNA(Sec) biosynthesis; L-seryl-tRNA(Sec) from L-serine and tRNA(Sec): step 1/1.</text>
</comment>
<comment type="similarity">
    <text evidence="3">Belongs to the class-II aminoacyl-tRNA synthetase family. Type-1 seryl-tRNA synthetase subfamily.</text>
</comment>
<dbReference type="Pfam" id="PF00587">
    <property type="entry name" value="tRNA-synt_2b"/>
    <property type="match status" value="1"/>
</dbReference>
<dbReference type="PANTHER" id="PTHR43697">
    <property type="entry name" value="SERYL-TRNA SYNTHETASE"/>
    <property type="match status" value="1"/>
</dbReference>
<dbReference type="InterPro" id="IPR002317">
    <property type="entry name" value="Ser-tRNA-ligase_type_1"/>
</dbReference>
<feature type="binding site" evidence="16">
    <location>
        <begin position="264"/>
        <end position="266"/>
    </location>
    <ligand>
        <name>ATP</name>
        <dbReference type="ChEBI" id="CHEBI:30616"/>
    </ligand>
</feature>
<comment type="subcellular location">
    <subcellularLocation>
        <location evidence="1">Cytoplasm</location>
    </subcellularLocation>
</comment>
<dbReference type="InterPro" id="IPR045864">
    <property type="entry name" value="aa-tRNA-synth_II/BPL/LPL"/>
</dbReference>
<feature type="binding site" evidence="16">
    <location>
        <begin position="351"/>
        <end position="354"/>
    </location>
    <ligand>
        <name>ATP</name>
        <dbReference type="ChEBI" id="CHEBI:30616"/>
    </ligand>
</feature>
<evidence type="ECO:0000256" key="5">
    <source>
        <dbReference type="ARBA" id="ARBA00022490"/>
    </source>
</evidence>
<keyword evidence="7" id="KW-0547">Nucleotide-binding</keyword>
<feature type="binding site" evidence="15">
    <location>
        <position position="287"/>
    </location>
    <ligand>
        <name>L-serine</name>
        <dbReference type="ChEBI" id="CHEBI:33384"/>
    </ligand>
</feature>
<gene>
    <name evidence="19" type="primary">serS</name>
    <name evidence="19" type="ORF">IAC07_04605</name>
</gene>
<evidence type="ECO:0000256" key="11">
    <source>
        <dbReference type="ARBA" id="ARBA00039158"/>
    </source>
</evidence>
<keyword evidence="9" id="KW-0648">Protein biosynthesis</keyword>
<evidence type="ECO:0000256" key="8">
    <source>
        <dbReference type="ARBA" id="ARBA00022840"/>
    </source>
</evidence>
<dbReference type="NCBIfam" id="TIGR00414">
    <property type="entry name" value="serS"/>
    <property type="match status" value="1"/>
</dbReference>
<keyword evidence="6 19" id="KW-0436">Ligase</keyword>
<evidence type="ECO:0000313" key="20">
    <source>
        <dbReference type="Proteomes" id="UP000771749"/>
    </source>
</evidence>
<dbReference type="GO" id="GO:0004828">
    <property type="term" value="F:serine-tRNA ligase activity"/>
    <property type="evidence" value="ECO:0007669"/>
    <property type="project" value="UniProtKB-UniRule"/>
</dbReference>
<dbReference type="InterPro" id="IPR010978">
    <property type="entry name" value="tRNA-bd_arm"/>
</dbReference>
<evidence type="ECO:0000256" key="10">
    <source>
        <dbReference type="ARBA" id="ARBA00023146"/>
    </source>
</evidence>
<dbReference type="InterPro" id="IPR015866">
    <property type="entry name" value="Ser-tRNA-synth_1_N"/>
</dbReference>
<proteinExistence type="inferred from homology"/>
<evidence type="ECO:0000256" key="15">
    <source>
        <dbReference type="PIRSR" id="PIRSR001529-1"/>
    </source>
</evidence>
<dbReference type="PANTHER" id="PTHR43697:SF1">
    <property type="entry name" value="SERINE--TRNA LIGASE"/>
    <property type="match status" value="1"/>
</dbReference>
<dbReference type="GO" id="GO:0005524">
    <property type="term" value="F:ATP binding"/>
    <property type="evidence" value="ECO:0007669"/>
    <property type="project" value="UniProtKB-KW"/>
</dbReference>
<evidence type="ECO:0000256" key="4">
    <source>
        <dbReference type="ARBA" id="ARBA00012840"/>
    </source>
</evidence>
<dbReference type="AlphaFoldDB" id="A0A940DNI2"/>
<feature type="binding site" evidence="15">
    <location>
        <position position="233"/>
    </location>
    <ligand>
        <name>L-serine</name>
        <dbReference type="ChEBI" id="CHEBI:33384"/>
    </ligand>
</feature>
<evidence type="ECO:0000256" key="13">
    <source>
        <dbReference type="ARBA" id="ARBA00048823"/>
    </source>
</evidence>
<evidence type="ECO:0000259" key="18">
    <source>
        <dbReference type="PROSITE" id="PS50862"/>
    </source>
</evidence>
<dbReference type="SUPFAM" id="SSF46589">
    <property type="entry name" value="tRNA-binding arm"/>
    <property type="match status" value="1"/>
</dbReference>
<dbReference type="PRINTS" id="PR00981">
    <property type="entry name" value="TRNASYNTHSER"/>
</dbReference>
<keyword evidence="10" id="KW-0030">Aminoacyl-tRNA synthetase</keyword>
<accession>A0A940DNI2</accession>
<dbReference type="GO" id="GO:0006434">
    <property type="term" value="P:seryl-tRNA aminoacylation"/>
    <property type="evidence" value="ECO:0007669"/>
    <property type="project" value="UniProtKB-UniRule"/>
</dbReference>
<dbReference type="Gene3D" id="1.10.287.40">
    <property type="entry name" value="Serine-tRNA synthetase, tRNA binding domain"/>
    <property type="match status" value="1"/>
</dbReference>
<dbReference type="InterPro" id="IPR042103">
    <property type="entry name" value="SerRS_1_N_sf"/>
</dbReference>
<sequence length="423" mass="47169">MLTLKLLRDDPEYVVRKLAVKNFDAREIVGKIVSLDGNRRRLQTELDGCLSMQKQKAALIGGLMKEGKKAEADAVKAEVASLKEHSKDLERQSEENSTELNSLLVLLPNIPCDLVPEGKDSNDNVVVKTGNGIPDLGSDALPHWELAKKFDIIDFDLGVKLTGAGFPVYKGKGARLQRALINMFLDINTAAGYLEVEPPVMVNEASGFGTGQLPDKEGQMYHANLDNFYLVPTAEVPVTNIYRDVILSDSDFPVKMTAYTPCFRREAGSYGKDVRGLNRLHQFDKVEIVRIEKPENSYRALDEMIAHVEGIVNRLGLPYRILRLCGGDLSFTSAITYDFEVYSAAQGRWLEISSVSNFESYQANRLHLRYRDESGKMQLAHTLNGSSLALPRVVAALLEDNYRDGRIHIPEALRPYTGFDFIG</sequence>
<dbReference type="InterPro" id="IPR002314">
    <property type="entry name" value="aa-tRNA-synt_IIb"/>
</dbReference>
<dbReference type="Proteomes" id="UP000771749">
    <property type="component" value="Unassembled WGS sequence"/>
</dbReference>
<evidence type="ECO:0000256" key="3">
    <source>
        <dbReference type="ARBA" id="ARBA00010728"/>
    </source>
</evidence>
<dbReference type="Gene3D" id="3.30.930.10">
    <property type="entry name" value="Bira Bifunctional Protein, Domain 2"/>
    <property type="match status" value="1"/>
</dbReference>
<evidence type="ECO:0000256" key="16">
    <source>
        <dbReference type="PIRSR" id="PIRSR001529-2"/>
    </source>
</evidence>
<protein>
    <recommendedName>
        <fullName evidence="11 14">Serine--tRNA ligase</fullName>
        <ecNumber evidence="4 14">6.1.1.11</ecNumber>
    </recommendedName>
</protein>
<dbReference type="InterPro" id="IPR006195">
    <property type="entry name" value="aa-tRNA-synth_II"/>
</dbReference>
<keyword evidence="8 16" id="KW-0067">ATP-binding</keyword>
<evidence type="ECO:0000256" key="14">
    <source>
        <dbReference type="NCBIfam" id="TIGR00414"/>
    </source>
</evidence>
<evidence type="ECO:0000256" key="12">
    <source>
        <dbReference type="ARBA" id="ARBA00047929"/>
    </source>
</evidence>
<evidence type="ECO:0000256" key="17">
    <source>
        <dbReference type="SAM" id="Coils"/>
    </source>
</evidence>
<organism evidence="19 20">
    <name type="scientific">Candidatus Cryptobacteroides gallistercoris</name>
    <dbReference type="NCBI Taxonomy" id="2840765"/>
    <lineage>
        <taxon>Bacteria</taxon>
        <taxon>Pseudomonadati</taxon>
        <taxon>Bacteroidota</taxon>
        <taxon>Bacteroidia</taxon>
        <taxon>Bacteroidales</taxon>
        <taxon>Candidatus Cryptobacteroides</taxon>
    </lineage>
</organism>
<dbReference type="PROSITE" id="PS50862">
    <property type="entry name" value="AA_TRNA_LIGASE_II"/>
    <property type="match status" value="1"/>
</dbReference>
<dbReference type="PIRSF" id="PIRSF001529">
    <property type="entry name" value="Ser-tRNA-synth_IIa"/>
    <property type="match status" value="1"/>
</dbReference>
<dbReference type="Pfam" id="PF02403">
    <property type="entry name" value="Seryl_tRNA_N"/>
    <property type="match status" value="1"/>
</dbReference>
<feature type="binding site" evidence="15">
    <location>
        <position position="264"/>
    </location>
    <ligand>
        <name>L-serine</name>
        <dbReference type="ChEBI" id="CHEBI:33384"/>
    </ligand>
</feature>
<feature type="domain" description="Aminoacyl-transfer RNA synthetases class-II family profile" evidence="18">
    <location>
        <begin position="175"/>
        <end position="410"/>
    </location>
</feature>
<evidence type="ECO:0000256" key="7">
    <source>
        <dbReference type="ARBA" id="ARBA00022741"/>
    </source>
</evidence>
<evidence type="ECO:0000256" key="2">
    <source>
        <dbReference type="ARBA" id="ARBA00005045"/>
    </source>
</evidence>
<comment type="caution">
    <text evidence="19">The sequence shown here is derived from an EMBL/GenBank/DDBJ whole genome shotgun (WGS) entry which is preliminary data.</text>
</comment>
<feature type="binding site" evidence="15">
    <location>
        <position position="384"/>
    </location>
    <ligand>
        <name>L-serine</name>
        <dbReference type="ChEBI" id="CHEBI:33384"/>
    </ligand>
</feature>
<dbReference type="GO" id="GO:0005737">
    <property type="term" value="C:cytoplasm"/>
    <property type="evidence" value="ECO:0007669"/>
    <property type="project" value="UniProtKB-SubCell"/>
</dbReference>
<comment type="catalytic activity">
    <reaction evidence="12">
        <text>tRNA(Sec) + L-serine + ATP = L-seryl-tRNA(Sec) + AMP + diphosphate + H(+)</text>
        <dbReference type="Rhea" id="RHEA:42580"/>
        <dbReference type="Rhea" id="RHEA-COMP:9742"/>
        <dbReference type="Rhea" id="RHEA-COMP:10128"/>
        <dbReference type="ChEBI" id="CHEBI:15378"/>
        <dbReference type="ChEBI" id="CHEBI:30616"/>
        <dbReference type="ChEBI" id="CHEBI:33019"/>
        <dbReference type="ChEBI" id="CHEBI:33384"/>
        <dbReference type="ChEBI" id="CHEBI:78442"/>
        <dbReference type="ChEBI" id="CHEBI:78533"/>
        <dbReference type="ChEBI" id="CHEBI:456215"/>
        <dbReference type="EC" id="6.1.1.11"/>
    </reaction>
</comment>
<comment type="catalytic activity">
    <reaction evidence="13">
        <text>tRNA(Ser) + L-serine + ATP = L-seryl-tRNA(Ser) + AMP + diphosphate + H(+)</text>
        <dbReference type="Rhea" id="RHEA:12292"/>
        <dbReference type="Rhea" id="RHEA-COMP:9669"/>
        <dbReference type="Rhea" id="RHEA-COMP:9703"/>
        <dbReference type="ChEBI" id="CHEBI:15378"/>
        <dbReference type="ChEBI" id="CHEBI:30616"/>
        <dbReference type="ChEBI" id="CHEBI:33019"/>
        <dbReference type="ChEBI" id="CHEBI:33384"/>
        <dbReference type="ChEBI" id="CHEBI:78442"/>
        <dbReference type="ChEBI" id="CHEBI:78533"/>
        <dbReference type="ChEBI" id="CHEBI:456215"/>
        <dbReference type="EC" id="6.1.1.11"/>
    </reaction>
</comment>
<reference evidence="19" key="1">
    <citation type="submission" date="2020-10" db="EMBL/GenBank/DDBJ databases">
        <authorList>
            <person name="Gilroy R."/>
        </authorList>
    </citation>
    <scope>NUCLEOTIDE SEQUENCE</scope>
    <source>
        <strain evidence="19">F1-3629</strain>
    </source>
</reference>
<feature type="coiled-coil region" evidence="17">
    <location>
        <begin position="65"/>
        <end position="92"/>
    </location>
</feature>